<dbReference type="GO" id="GO:0003924">
    <property type="term" value="F:GTPase activity"/>
    <property type="evidence" value="ECO:0007669"/>
    <property type="project" value="InterPro"/>
</dbReference>
<evidence type="ECO:0000313" key="5">
    <source>
        <dbReference type="Proteomes" id="UP000218231"/>
    </source>
</evidence>
<keyword evidence="2" id="KW-0342">GTP-binding</keyword>
<dbReference type="AlphaFoldDB" id="A0A2A2LWB7"/>
<dbReference type="PANTHER" id="PTHR24070">
    <property type="entry name" value="RAS, DI-RAS, AND RHEB FAMILY MEMBERS OF SMALL GTPASE SUPERFAMILY"/>
    <property type="match status" value="1"/>
</dbReference>
<evidence type="ECO:0000313" key="4">
    <source>
        <dbReference type="EMBL" id="PAV90541.1"/>
    </source>
</evidence>
<evidence type="ECO:0000256" key="2">
    <source>
        <dbReference type="ARBA" id="ARBA00023134"/>
    </source>
</evidence>
<evidence type="ECO:0000256" key="3">
    <source>
        <dbReference type="SAM" id="MobiDB-lite"/>
    </source>
</evidence>
<evidence type="ECO:0000256" key="1">
    <source>
        <dbReference type="ARBA" id="ARBA00022741"/>
    </source>
</evidence>
<dbReference type="SMART" id="SM00175">
    <property type="entry name" value="RAB"/>
    <property type="match status" value="1"/>
</dbReference>
<dbReference type="Gene3D" id="3.40.50.300">
    <property type="entry name" value="P-loop containing nucleotide triphosphate hydrolases"/>
    <property type="match status" value="1"/>
</dbReference>
<dbReference type="SMART" id="SM00174">
    <property type="entry name" value="RHO"/>
    <property type="match status" value="1"/>
</dbReference>
<dbReference type="InterPro" id="IPR020849">
    <property type="entry name" value="Small_GTPase_Ras-type"/>
</dbReference>
<protein>
    <submittedName>
        <fullName evidence="4">Uncharacterized protein</fullName>
    </submittedName>
</protein>
<dbReference type="InterPro" id="IPR027417">
    <property type="entry name" value="P-loop_NTPase"/>
</dbReference>
<dbReference type="NCBIfam" id="TIGR00231">
    <property type="entry name" value="small_GTP"/>
    <property type="match status" value="1"/>
</dbReference>
<dbReference type="EMBL" id="LIAE01006370">
    <property type="protein sequence ID" value="PAV90541.1"/>
    <property type="molecule type" value="Genomic_DNA"/>
</dbReference>
<dbReference type="SMART" id="SM00173">
    <property type="entry name" value="RAS"/>
    <property type="match status" value="1"/>
</dbReference>
<keyword evidence="5" id="KW-1185">Reference proteome</keyword>
<name>A0A2A2LWB7_9BILA</name>
<dbReference type="PRINTS" id="PR00449">
    <property type="entry name" value="RASTRNSFRMNG"/>
</dbReference>
<dbReference type="Pfam" id="PF00071">
    <property type="entry name" value="Ras"/>
    <property type="match status" value="1"/>
</dbReference>
<dbReference type="PROSITE" id="PS51419">
    <property type="entry name" value="RAB"/>
    <property type="match status" value="1"/>
</dbReference>
<dbReference type="SUPFAM" id="SSF52540">
    <property type="entry name" value="P-loop containing nucleoside triphosphate hydrolases"/>
    <property type="match status" value="1"/>
</dbReference>
<gene>
    <name evidence="4" type="ORF">WR25_26793</name>
</gene>
<dbReference type="GO" id="GO:0007165">
    <property type="term" value="P:signal transduction"/>
    <property type="evidence" value="ECO:0007669"/>
    <property type="project" value="InterPro"/>
</dbReference>
<proteinExistence type="predicted"/>
<dbReference type="GO" id="GO:0005525">
    <property type="term" value="F:GTP binding"/>
    <property type="evidence" value="ECO:0007669"/>
    <property type="project" value="UniProtKB-KW"/>
</dbReference>
<organism evidence="4 5">
    <name type="scientific">Diploscapter pachys</name>
    <dbReference type="NCBI Taxonomy" id="2018661"/>
    <lineage>
        <taxon>Eukaryota</taxon>
        <taxon>Metazoa</taxon>
        <taxon>Ecdysozoa</taxon>
        <taxon>Nematoda</taxon>
        <taxon>Chromadorea</taxon>
        <taxon>Rhabditida</taxon>
        <taxon>Rhabditina</taxon>
        <taxon>Rhabditomorpha</taxon>
        <taxon>Rhabditoidea</taxon>
        <taxon>Rhabditidae</taxon>
        <taxon>Diploscapter</taxon>
    </lineage>
</organism>
<feature type="region of interest" description="Disordered" evidence="3">
    <location>
        <begin position="1"/>
        <end position="22"/>
    </location>
</feature>
<dbReference type="Proteomes" id="UP000218231">
    <property type="component" value="Unassembled WGS sequence"/>
</dbReference>
<feature type="region of interest" description="Disordered" evidence="3">
    <location>
        <begin position="206"/>
        <end position="225"/>
    </location>
</feature>
<dbReference type="STRING" id="2018661.A0A2A2LWB7"/>
<dbReference type="InterPro" id="IPR005225">
    <property type="entry name" value="Small_GTP-bd"/>
</dbReference>
<keyword evidence="1" id="KW-0547">Nucleotide-binding</keyword>
<sequence>MEKDKSKALNRSRSTVRARERSAGSVKDDLPYEITIAILGGPQVGKSAIASQFLWEGFVSDYKPTVEEFNWVEFEMTLGGRLMLQIIDSSGSRDFIAMRDLYMRTADAFIIVFSVDDPLSFEEAKSIIQDIKSQRRSKAPIILLANKKDLFDERSDWRVKGIERYAINEGIRLMECTAKRREEVDMAFRELLEELRETRHLQATELKKRRQSMPTTRTRPGELINQDFDKKKHTCAIS</sequence>
<accession>A0A2A2LWB7</accession>
<dbReference type="GO" id="GO:0016020">
    <property type="term" value="C:membrane"/>
    <property type="evidence" value="ECO:0007669"/>
    <property type="project" value="InterPro"/>
</dbReference>
<dbReference type="PROSITE" id="PS51421">
    <property type="entry name" value="RAS"/>
    <property type="match status" value="1"/>
</dbReference>
<reference evidence="4 5" key="1">
    <citation type="journal article" date="2017" name="Curr. Biol.">
        <title>Genome architecture and evolution of a unichromosomal asexual nematode.</title>
        <authorList>
            <person name="Fradin H."/>
            <person name="Zegar C."/>
            <person name="Gutwein M."/>
            <person name="Lucas J."/>
            <person name="Kovtun M."/>
            <person name="Corcoran D."/>
            <person name="Baugh L.R."/>
            <person name="Kiontke K."/>
            <person name="Gunsalus K."/>
            <person name="Fitch D.H."/>
            <person name="Piano F."/>
        </authorList>
    </citation>
    <scope>NUCLEOTIDE SEQUENCE [LARGE SCALE GENOMIC DNA]</scope>
    <source>
        <strain evidence="4">PF1309</strain>
    </source>
</reference>
<dbReference type="InterPro" id="IPR001806">
    <property type="entry name" value="Small_GTPase"/>
</dbReference>
<dbReference type="OrthoDB" id="265044at2759"/>
<comment type="caution">
    <text evidence="4">The sequence shown here is derived from an EMBL/GenBank/DDBJ whole genome shotgun (WGS) entry which is preliminary data.</text>
</comment>